<comment type="subcellular location">
    <subcellularLocation>
        <location evidence="1">Cytoplasm</location>
    </subcellularLocation>
</comment>
<dbReference type="GO" id="GO:0007163">
    <property type="term" value="P:establishment or maintenance of cell polarity"/>
    <property type="evidence" value="ECO:0007669"/>
    <property type="project" value="TreeGrafter"/>
</dbReference>
<feature type="compositionally biased region" description="Polar residues" evidence="8">
    <location>
        <begin position="470"/>
        <end position="484"/>
    </location>
</feature>
<reference evidence="10 11" key="1">
    <citation type="submission" date="2018-03" db="EMBL/GenBank/DDBJ databases">
        <authorList>
            <person name="Guldener U."/>
        </authorList>
    </citation>
    <scope>NUCLEOTIDE SEQUENCE [LARGE SCALE GENOMIC DNA]</scope>
    <source>
        <strain evidence="10 11">DAOM196992</strain>
    </source>
</reference>
<dbReference type="EMBL" id="OOIP01000007">
    <property type="protein sequence ID" value="SPO37553.1"/>
    <property type="molecule type" value="Genomic_DNA"/>
</dbReference>
<dbReference type="GO" id="GO:1990304">
    <property type="term" value="C:MUB1-RAD6-UBR2 ubiquitin ligase complex"/>
    <property type="evidence" value="ECO:0007669"/>
    <property type="project" value="TreeGrafter"/>
</dbReference>
<feature type="compositionally biased region" description="Acidic residues" evidence="8">
    <location>
        <begin position="382"/>
        <end position="398"/>
    </location>
</feature>
<evidence type="ECO:0000313" key="11">
    <source>
        <dbReference type="Proteomes" id="UP000323386"/>
    </source>
</evidence>
<evidence type="ECO:0000256" key="8">
    <source>
        <dbReference type="SAM" id="MobiDB-lite"/>
    </source>
</evidence>
<keyword evidence="3" id="KW-0963">Cytoplasm</keyword>
<feature type="region of interest" description="Disordered" evidence="8">
    <location>
        <begin position="454"/>
        <end position="541"/>
    </location>
</feature>
<gene>
    <name evidence="10" type="ORF">PSFLO_03028</name>
</gene>
<feature type="compositionally biased region" description="Low complexity" evidence="8">
    <location>
        <begin position="525"/>
        <end position="541"/>
    </location>
</feature>
<feature type="region of interest" description="Disordered" evidence="8">
    <location>
        <begin position="877"/>
        <end position="899"/>
    </location>
</feature>
<feature type="region of interest" description="Disordered" evidence="8">
    <location>
        <begin position="234"/>
        <end position="301"/>
    </location>
</feature>
<evidence type="ECO:0000256" key="2">
    <source>
        <dbReference type="ARBA" id="ARBA00010655"/>
    </source>
</evidence>
<proteinExistence type="inferred from homology"/>
<feature type="compositionally biased region" description="Polar residues" evidence="8">
    <location>
        <begin position="849"/>
        <end position="864"/>
    </location>
</feature>
<evidence type="ECO:0000256" key="3">
    <source>
        <dbReference type="ARBA" id="ARBA00022490"/>
    </source>
</evidence>
<feature type="region of interest" description="Disordered" evidence="8">
    <location>
        <begin position="722"/>
        <end position="750"/>
    </location>
</feature>
<keyword evidence="5 7" id="KW-0863">Zinc-finger</keyword>
<sequence length="1240" mass="132684">MRESNFSNPAQNKACVCISAAVYDRRAIDCTATLPLINSLNHLAYLTSTSPRIREMVTLDGGLERLIRILRTIPKTPSPNARAISIKEMQAIWKWSLAFQCVVNIGVRGSENVRTRVVEAGMVPVTIRVLESYLRGVEQAKEERRREAAESNRREERSHRSGQDADARTSGSAQPAASRLATAAVTSRQRASSSSTTHQPAALPSSEGLDVDVEISEAATAAEPTATEALQLAAHRSSRTGSNGRLRHLVSETRPTTPLEGSTASTVLAGMESRSSSDGFLEARTSNLPGGNDDRSPLPIIDALDSMPLAPAQVDLDGGRLHPPVSPSASSSSELPSAGVPESNGADFGSRAPSNSGVLTNVSSTEDLRGHGGEASGSGSEGVEDADMFADEADDSELDAAAASHRRSTEDIVEDAEDRRTPRPTRRALAPLADQEAPAVFSSAFNTPAQSTAAMVSEPTVRQDAAAASARTQTLNQSEFQQQLAERMGQGSRSRNREAAPAIEGSAQSGRERERERERDRSRRAPSASAGANGSAARVAQPAHHTVAAAASTTVDMIYREEEVLLSLQLLAYLSKYAHVRTLFHSSDLANTKFVGPLDVLNENLNISTDTSRSWDPSETPKRNVFSVAEKFTLRSSRSSSSHPAPRLAMEIQYWAGVIMRNACRKDESRGGIRQCANMLCGKWEAFPREFAKCRRCRKAKYCSKQCQSKGWQMGHRFWCSSRSDDGDARERERDRGTHAHGADGRAHPTVVAVGAVGTRPGEIGFAAGQTMDEDLAGAAQRFEPPAAAGNDQQEPAQAAARSPERSQVPSHLPGQQRAQALGHSHNHGHVQHLAYSQLARGRDETDVAPSSQLHSTAGSQLDSASLEALNRQDLDQMTPRQDDPPQASGSQPGFADNQPRARRLHEIVGARGLPSTLAGGHLQDRRVSSLASVDTIDGSDFSDDELDRRMVETEGMHPAVAAAAAAAAVAAGGRNRGAHEVPIVAPQRTDLAGRPLPPPVIASQNADEDELALGGRATPGAAGDQDFGDGAFDQMLGHWDPSRTVGGMGLQHRLTEVRAEIPSPDRSSSPDVGASQDEGARSEGRSDDELHAPRARYHALYGHQQPHYSTASRAHQPFSHRLQQQRSISGFATPVGSAPHSFGSSSVGPSALHPTRAIMTPSPLSANPVRSFRDVDRAQMRSHASEDDVEMADRVESGHARTVSHTPTTAGLDRRQRSASTDRMSSSLSAADGDVAMDY</sequence>
<dbReference type="Proteomes" id="UP000323386">
    <property type="component" value="Unassembled WGS sequence"/>
</dbReference>
<dbReference type="GO" id="GO:0005737">
    <property type="term" value="C:cytoplasm"/>
    <property type="evidence" value="ECO:0007669"/>
    <property type="project" value="UniProtKB-SubCell"/>
</dbReference>
<feature type="region of interest" description="Disordered" evidence="8">
    <location>
        <begin position="1060"/>
        <end position="1091"/>
    </location>
</feature>
<keyword evidence="4" id="KW-0479">Metal-binding</keyword>
<feature type="compositionally biased region" description="Polar residues" evidence="8">
    <location>
        <begin position="352"/>
        <end position="365"/>
    </location>
</feature>
<dbReference type="AlphaFoldDB" id="A0A5C3EZ52"/>
<feature type="region of interest" description="Disordered" evidence="8">
    <location>
        <begin position="786"/>
        <end position="829"/>
    </location>
</feature>
<dbReference type="InterPro" id="IPR051664">
    <property type="entry name" value="MYND-type_zinc_finger"/>
</dbReference>
<dbReference type="PROSITE" id="PS50865">
    <property type="entry name" value="ZF_MYND_2"/>
    <property type="match status" value="1"/>
</dbReference>
<dbReference type="PANTHER" id="PTHR47442:SF1">
    <property type="entry name" value="MYND-TYPE ZINC FINGER PROTEIN MUB1"/>
    <property type="match status" value="1"/>
</dbReference>
<comment type="similarity">
    <text evidence="2">Belongs to the MUB1/samB family.</text>
</comment>
<evidence type="ECO:0000256" key="7">
    <source>
        <dbReference type="PROSITE-ProRule" id="PRU00134"/>
    </source>
</evidence>
<name>A0A5C3EZ52_9BASI</name>
<protein>
    <submittedName>
        <fullName evidence="10">Related to SamB protein</fullName>
    </submittedName>
</protein>
<keyword evidence="6" id="KW-0862">Zinc</keyword>
<feature type="region of interest" description="Disordered" evidence="8">
    <location>
        <begin position="313"/>
        <end position="435"/>
    </location>
</feature>
<feature type="compositionally biased region" description="Polar residues" evidence="8">
    <location>
        <begin position="253"/>
        <end position="266"/>
    </location>
</feature>
<evidence type="ECO:0000313" key="10">
    <source>
        <dbReference type="EMBL" id="SPO37553.1"/>
    </source>
</evidence>
<feature type="compositionally biased region" description="Basic and acidic residues" evidence="8">
    <location>
        <begin position="723"/>
        <end position="747"/>
    </location>
</feature>
<feature type="compositionally biased region" description="Basic and acidic residues" evidence="8">
    <location>
        <begin position="139"/>
        <end position="167"/>
    </location>
</feature>
<feature type="compositionally biased region" description="Basic and acidic residues" evidence="8">
    <location>
        <begin position="510"/>
        <end position="523"/>
    </location>
</feature>
<feature type="compositionally biased region" description="Polar residues" evidence="8">
    <location>
        <begin position="273"/>
        <end position="289"/>
    </location>
</feature>
<dbReference type="PANTHER" id="PTHR47442">
    <property type="entry name" value="MYND-TYPE ZINC FINGER PROTEIN MUB1"/>
    <property type="match status" value="1"/>
</dbReference>
<feature type="compositionally biased region" description="Low complexity" evidence="8">
    <location>
        <begin position="327"/>
        <end position="341"/>
    </location>
</feature>
<accession>A0A5C3EZ52</accession>
<keyword evidence="11" id="KW-1185">Reference proteome</keyword>
<evidence type="ECO:0000256" key="5">
    <source>
        <dbReference type="ARBA" id="ARBA00022771"/>
    </source>
</evidence>
<dbReference type="GO" id="GO:0008270">
    <property type="term" value="F:zinc ion binding"/>
    <property type="evidence" value="ECO:0007669"/>
    <property type="project" value="UniProtKB-KW"/>
</dbReference>
<dbReference type="InterPro" id="IPR002893">
    <property type="entry name" value="Znf_MYND"/>
</dbReference>
<organism evidence="10 11">
    <name type="scientific">Pseudozyma flocculosa</name>
    <dbReference type="NCBI Taxonomy" id="84751"/>
    <lineage>
        <taxon>Eukaryota</taxon>
        <taxon>Fungi</taxon>
        <taxon>Dikarya</taxon>
        <taxon>Basidiomycota</taxon>
        <taxon>Ustilaginomycotina</taxon>
        <taxon>Ustilaginomycetes</taxon>
        <taxon>Ustilaginales</taxon>
        <taxon>Ustilaginaceae</taxon>
        <taxon>Pseudozyma</taxon>
    </lineage>
</organism>
<feature type="region of interest" description="Disordered" evidence="8">
    <location>
        <begin position="841"/>
        <end position="864"/>
    </location>
</feature>
<feature type="region of interest" description="Disordered" evidence="8">
    <location>
        <begin position="1107"/>
        <end position="1126"/>
    </location>
</feature>
<evidence type="ECO:0000256" key="1">
    <source>
        <dbReference type="ARBA" id="ARBA00004496"/>
    </source>
</evidence>
<feature type="region of interest" description="Disordered" evidence="8">
    <location>
        <begin position="139"/>
        <end position="208"/>
    </location>
</feature>
<feature type="region of interest" description="Disordered" evidence="8">
    <location>
        <begin position="1179"/>
        <end position="1240"/>
    </location>
</feature>
<dbReference type="SUPFAM" id="SSF144232">
    <property type="entry name" value="HIT/MYND zinc finger-like"/>
    <property type="match status" value="1"/>
</dbReference>
<feature type="compositionally biased region" description="Polar residues" evidence="8">
    <location>
        <begin position="1219"/>
        <end position="1230"/>
    </location>
</feature>
<evidence type="ECO:0000259" key="9">
    <source>
        <dbReference type="PROSITE" id="PS50865"/>
    </source>
</evidence>
<feature type="compositionally biased region" description="Low complexity" evidence="8">
    <location>
        <begin position="181"/>
        <end position="197"/>
    </location>
</feature>
<dbReference type="Pfam" id="PF01753">
    <property type="entry name" value="zf-MYND"/>
    <property type="match status" value="1"/>
</dbReference>
<dbReference type="Gene3D" id="6.10.140.2220">
    <property type="match status" value="1"/>
</dbReference>
<feature type="domain" description="MYND-type" evidence="9">
    <location>
        <begin position="678"/>
        <end position="720"/>
    </location>
</feature>
<feature type="compositionally biased region" description="Basic and acidic residues" evidence="8">
    <location>
        <begin position="1079"/>
        <end position="1091"/>
    </location>
</feature>
<evidence type="ECO:0000256" key="4">
    <source>
        <dbReference type="ARBA" id="ARBA00022723"/>
    </source>
</evidence>
<dbReference type="GO" id="GO:0006511">
    <property type="term" value="P:ubiquitin-dependent protein catabolic process"/>
    <property type="evidence" value="ECO:0007669"/>
    <property type="project" value="TreeGrafter"/>
</dbReference>
<feature type="compositionally biased region" description="Basic and acidic residues" evidence="8">
    <location>
        <begin position="1179"/>
        <end position="1200"/>
    </location>
</feature>
<evidence type="ECO:0000256" key="6">
    <source>
        <dbReference type="ARBA" id="ARBA00022833"/>
    </source>
</evidence>
<dbReference type="OrthoDB" id="5594178at2759"/>